<proteinExistence type="predicted"/>
<evidence type="ECO:0000313" key="1">
    <source>
        <dbReference type="EMBL" id="GGK17382.1"/>
    </source>
</evidence>
<reference evidence="1 2" key="1">
    <citation type="journal article" date="2014" name="Int. J. Syst. Evol. Microbiol.">
        <title>Complete genome sequence of Corynebacterium casei LMG S-19264T (=DSM 44701T), isolated from a smear-ripened cheese.</title>
        <authorList>
            <consortium name="US DOE Joint Genome Institute (JGI-PGF)"/>
            <person name="Walter F."/>
            <person name="Albersmeier A."/>
            <person name="Kalinowski J."/>
            <person name="Ruckert C."/>
        </authorList>
    </citation>
    <scope>NUCLEOTIDE SEQUENCE [LARGE SCALE GENOMIC DNA]</scope>
    <source>
        <strain evidence="1 2">CGMCC 1.9161</strain>
    </source>
</reference>
<sequence>MRGEESPSSTTGLVYRGSKKHKLWRPDGGFGTICPAWTHTDGRRAIVDEDDATAWSRTTAQTMLSASVVDKRGRRYAASRGIAFSAQMSNDGTWHGYPVPWLDVPPVVRDALVDAGHVVRRDIRRQVRLAPNDRFWALSDDD</sequence>
<accession>A0A917V1Y6</accession>
<dbReference type="AlphaFoldDB" id="A0A917V1Y6"/>
<comment type="caution">
    <text evidence="1">The sequence shown here is derived from an EMBL/GenBank/DDBJ whole genome shotgun (WGS) entry which is preliminary data.</text>
</comment>
<keyword evidence="2" id="KW-1185">Reference proteome</keyword>
<protein>
    <submittedName>
        <fullName evidence="1">Uncharacterized protein</fullName>
    </submittedName>
</protein>
<name>A0A917V1Y6_9HYPH</name>
<organism evidence="1 2">
    <name type="scientific">Salinarimonas ramus</name>
    <dbReference type="NCBI Taxonomy" id="690164"/>
    <lineage>
        <taxon>Bacteria</taxon>
        <taxon>Pseudomonadati</taxon>
        <taxon>Pseudomonadota</taxon>
        <taxon>Alphaproteobacteria</taxon>
        <taxon>Hyphomicrobiales</taxon>
        <taxon>Salinarimonadaceae</taxon>
        <taxon>Salinarimonas</taxon>
    </lineage>
</organism>
<dbReference type="EMBL" id="BMMF01000001">
    <property type="protein sequence ID" value="GGK17382.1"/>
    <property type="molecule type" value="Genomic_DNA"/>
</dbReference>
<dbReference type="RefSeq" id="WP_188908168.1">
    <property type="nucleotide sequence ID" value="NZ_BMMF01000001.1"/>
</dbReference>
<dbReference type="Proteomes" id="UP000600449">
    <property type="component" value="Unassembled WGS sequence"/>
</dbReference>
<gene>
    <name evidence="1" type="ORF">GCM10011322_00040</name>
</gene>
<evidence type="ECO:0000313" key="2">
    <source>
        <dbReference type="Proteomes" id="UP000600449"/>
    </source>
</evidence>